<keyword evidence="1" id="KW-0805">Transcription regulation</keyword>
<dbReference type="OrthoDB" id="5380854at2759"/>
<dbReference type="GO" id="GO:0000981">
    <property type="term" value="F:DNA-binding transcription factor activity, RNA polymerase II-specific"/>
    <property type="evidence" value="ECO:0007669"/>
    <property type="project" value="InterPro"/>
</dbReference>
<keyword evidence="7" id="KW-1185">Reference proteome</keyword>
<sequence length="626" mass="70134">MTKGCYTCRRRRIVCDNGLPTCRKCRDAGKECLGYQKPLVWVKGGVASRGKMMGLSFDDVMENTNHEHRDRSPLAGDLNSQYQQDLLLVTARDHKGEAKHDLSNDDGLETGMVGIHEAENSTPWLSSSALPISMATRNEGDQSIVRIHEGQEALEMSPPWGLVDPLFQDMGLLSRFYVFHFNQRCAPDLALYDAVKNPYRDLIPFIKESPVLTDSLAAVGAIHYAYVSSNDRNLSKPIGAASQLFGTLLPHQDIRHANPFSVSRLTDSKSYEHFLALKQRALRHLSIDLLDPIQRNDDRTVAAILVLILLDAMESGSGAWKFHLEGAKNLLKSRPTTSNNQGMREMIEGLDTFVIDSCLVMEIMGATLARPGALSKPFYSHTMGPAVLKRLEKTSWVGCPAYLLEVIFFVNALRYSDTNLSTEYSSLFPPTSLDLEKSSHLQSPTVILQHIEAFDPVAWAEEMQTFLFLCDLSKRLALASAYKAAVSLYARRVLSKLTLNTGSSGSLPDSVDDDALVNELIFHLSLIDPQDEHFKCTIWLTFIAGAESKYAPQRIFTLAKLDALWNAISSVNVQNAAWVLKIMWQGQDERKRHVLDAARQSCTLEDDNDFDWIQELDRSSMDWLFI</sequence>
<dbReference type="Pfam" id="PF00172">
    <property type="entry name" value="Zn_clus"/>
    <property type="match status" value="1"/>
</dbReference>
<evidence type="ECO:0000313" key="6">
    <source>
        <dbReference type="EMBL" id="OXV08372.1"/>
    </source>
</evidence>
<dbReference type="EMBL" id="NPHW01004149">
    <property type="protein sequence ID" value="OXV08372.1"/>
    <property type="molecule type" value="Genomic_DNA"/>
</dbReference>
<evidence type="ECO:0000256" key="3">
    <source>
        <dbReference type="ARBA" id="ARBA00023163"/>
    </source>
</evidence>
<dbReference type="PROSITE" id="PS00463">
    <property type="entry name" value="ZN2_CY6_FUNGAL_1"/>
    <property type="match status" value="1"/>
</dbReference>
<dbReference type="SUPFAM" id="SSF57701">
    <property type="entry name" value="Zn2/Cys6 DNA-binding domain"/>
    <property type="match status" value="1"/>
</dbReference>
<evidence type="ECO:0000259" key="5">
    <source>
        <dbReference type="PROSITE" id="PS50048"/>
    </source>
</evidence>
<dbReference type="PANTHER" id="PTHR38791:SF11">
    <property type="entry name" value="ZN(II)2CYS6 TRANSCRIPTION FACTOR (EUROFUNG)"/>
    <property type="match status" value="1"/>
</dbReference>
<dbReference type="InterPro" id="IPR001138">
    <property type="entry name" value="Zn2Cys6_DnaBD"/>
</dbReference>
<dbReference type="Proteomes" id="UP000243515">
    <property type="component" value="Unassembled WGS sequence"/>
</dbReference>
<name>A0A232LW81_9EURO</name>
<dbReference type="GO" id="GO:0008270">
    <property type="term" value="F:zinc ion binding"/>
    <property type="evidence" value="ECO:0007669"/>
    <property type="project" value="InterPro"/>
</dbReference>
<keyword evidence="2" id="KW-0238">DNA-binding</keyword>
<dbReference type="InterPro" id="IPR021858">
    <property type="entry name" value="Fun_TF"/>
</dbReference>
<evidence type="ECO:0000313" key="7">
    <source>
        <dbReference type="Proteomes" id="UP000243515"/>
    </source>
</evidence>
<gene>
    <name evidence="6" type="ORF">Egran_03864</name>
</gene>
<dbReference type="Pfam" id="PF11951">
    <property type="entry name" value="Fungal_trans_2"/>
    <property type="match status" value="1"/>
</dbReference>
<keyword evidence="4" id="KW-0539">Nucleus</keyword>
<dbReference type="PANTHER" id="PTHR38791">
    <property type="entry name" value="ZN(II)2CYS6 TRANSCRIPTION FACTOR (EUROFUNG)-RELATED-RELATED"/>
    <property type="match status" value="1"/>
</dbReference>
<evidence type="ECO:0000256" key="2">
    <source>
        <dbReference type="ARBA" id="ARBA00023125"/>
    </source>
</evidence>
<protein>
    <recommendedName>
        <fullName evidence="5">Zn(2)-C6 fungal-type domain-containing protein</fullName>
    </recommendedName>
</protein>
<comment type="caution">
    <text evidence="6">The sequence shown here is derived from an EMBL/GenBank/DDBJ whole genome shotgun (WGS) entry which is preliminary data.</text>
</comment>
<reference evidence="6 7" key="1">
    <citation type="journal article" date="2015" name="Environ. Microbiol.">
        <title>Metagenome sequence of Elaphomyces granulatus from sporocarp tissue reveals Ascomycota ectomycorrhizal fingerprints of genome expansion and a Proteobacteria-rich microbiome.</title>
        <authorList>
            <person name="Quandt C.A."/>
            <person name="Kohler A."/>
            <person name="Hesse C.N."/>
            <person name="Sharpton T.J."/>
            <person name="Martin F."/>
            <person name="Spatafora J.W."/>
        </authorList>
    </citation>
    <scope>NUCLEOTIDE SEQUENCE [LARGE SCALE GENOMIC DNA]</scope>
    <source>
        <strain evidence="6 7">OSC145934</strain>
    </source>
</reference>
<accession>A0A232LW81</accession>
<dbReference type="PROSITE" id="PS50048">
    <property type="entry name" value="ZN2_CY6_FUNGAL_2"/>
    <property type="match status" value="1"/>
</dbReference>
<dbReference type="InterPro" id="IPR036864">
    <property type="entry name" value="Zn2-C6_fun-type_DNA-bd_sf"/>
</dbReference>
<evidence type="ECO:0000256" key="1">
    <source>
        <dbReference type="ARBA" id="ARBA00023015"/>
    </source>
</evidence>
<dbReference type="AlphaFoldDB" id="A0A232LW81"/>
<organism evidence="6 7">
    <name type="scientific">Elaphomyces granulatus</name>
    <dbReference type="NCBI Taxonomy" id="519963"/>
    <lineage>
        <taxon>Eukaryota</taxon>
        <taxon>Fungi</taxon>
        <taxon>Dikarya</taxon>
        <taxon>Ascomycota</taxon>
        <taxon>Pezizomycotina</taxon>
        <taxon>Eurotiomycetes</taxon>
        <taxon>Eurotiomycetidae</taxon>
        <taxon>Eurotiales</taxon>
        <taxon>Elaphomycetaceae</taxon>
        <taxon>Elaphomyces</taxon>
    </lineage>
</organism>
<keyword evidence="3" id="KW-0804">Transcription</keyword>
<dbReference type="GO" id="GO:0003677">
    <property type="term" value="F:DNA binding"/>
    <property type="evidence" value="ECO:0007669"/>
    <property type="project" value="UniProtKB-KW"/>
</dbReference>
<evidence type="ECO:0000256" key="4">
    <source>
        <dbReference type="ARBA" id="ARBA00023242"/>
    </source>
</evidence>
<dbReference type="Gene3D" id="4.10.240.10">
    <property type="entry name" value="Zn(2)-C6 fungal-type DNA-binding domain"/>
    <property type="match status" value="1"/>
</dbReference>
<proteinExistence type="predicted"/>
<dbReference type="CDD" id="cd00067">
    <property type="entry name" value="GAL4"/>
    <property type="match status" value="1"/>
</dbReference>
<feature type="domain" description="Zn(2)-C6 fungal-type" evidence="5">
    <location>
        <begin position="4"/>
        <end position="32"/>
    </location>
</feature>
<dbReference type="InterPro" id="IPR053175">
    <property type="entry name" value="DHMBA_Reg_Transcription_Factor"/>
</dbReference>
<dbReference type="SMART" id="SM00066">
    <property type="entry name" value="GAL4"/>
    <property type="match status" value="1"/>
</dbReference>